<evidence type="ECO:0000256" key="1">
    <source>
        <dbReference type="SAM" id="MobiDB-lite"/>
    </source>
</evidence>
<gene>
    <name evidence="3" type="ORF">B0T17DRAFT_541581</name>
</gene>
<dbReference type="Proteomes" id="UP001174934">
    <property type="component" value="Unassembled WGS sequence"/>
</dbReference>
<comment type="caution">
    <text evidence="3">The sequence shown here is derived from an EMBL/GenBank/DDBJ whole genome shotgun (WGS) entry which is preliminary data.</text>
</comment>
<feature type="region of interest" description="Disordered" evidence="1">
    <location>
        <begin position="1"/>
        <end position="33"/>
    </location>
</feature>
<sequence length="639" mass="72643">MKRVTSNAVATSHQAVSKTAASSNHIPPYRRETNPSEFQDPWWLGGAETFVPLSVDPKWINLDVLRSWMLTCICDHGPNCSPLEVLNGIPDWLIDVQDLCLVRCTGSHAYMALSYVWGQVPPSKTTEHKLDTSQESGTFSRAIMDGVIPKSVETTKSNIDIFQVPGAFSVANSDVIIPKTIRHAMELVKLLGERYLWVDRLCICQDDEDAKGPQIDIMGDIYNNALVTLIAANGWDADHGLRGIKGITEPRNLPPNAGDEYFKAIDPQSSVWYSRGWTFQEAFFSRRKLVFYYQTVIWECGHHTRHEAHGSQEVGKLSTNLQMHPGAYDRLLGRKAFTTRTLPFFHEYDLRVWMELVNHYNMRDFTFPEDAPRAFASVTNAFTRTAAPAGFIWGLPIDCFDVALLWIPQAHMERRRPRYHGSTVPPSWSWMGWQGTVMANAWYDVWNYKDALGENQRLSRWQTAIDETWPECVWYAVEEGKDGHDGTPSTEQFIPVMPGARPLRPMSCLFTEGWMATFTIRKEKEQTGELRGLFRDKVKGHPLVGPAGVSGLLITERDLNLEDGLNVECLAIANCPNAVVGRLARQVSVWDTKGFYHVLWLERNGYGQSQTFTRRGVGRIMKKQWDENEDKRLETIILI</sequence>
<dbReference type="EMBL" id="JAULSR010000007">
    <property type="protein sequence ID" value="KAK0615299.1"/>
    <property type="molecule type" value="Genomic_DNA"/>
</dbReference>
<protein>
    <submittedName>
        <fullName evidence="3">Heterokaryon incompatibility protein-domain-containing protein</fullName>
    </submittedName>
</protein>
<feature type="domain" description="Heterokaryon incompatibility" evidence="2">
    <location>
        <begin position="110"/>
        <end position="281"/>
    </location>
</feature>
<accession>A0AA39WH54</accession>
<organism evidence="3 4">
    <name type="scientific">Bombardia bombarda</name>
    <dbReference type="NCBI Taxonomy" id="252184"/>
    <lineage>
        <taxon>Eukaryota</taxon>
        <taxon>Fungi</taxon>
        <taxon>Dikarya</taxon>
        <taxon>Ascomycota</taxon>
        <taxon>Pezizomycotina</taxon>
        <taxon>Sordariomycetes</taxon>
        <taxon>Sordariomycetidae</taxon>
        <taxon>Sordariales</taxon>
        <taxon>Lasiosphaeriaceae</taxon>
        <taxon>Bombardia</taxon>
    </lineage>
</organism>
<keyword evidence="4" id="KW-1185">Reference proteome</keyword>
<dbReference type="PANTHER" id="PTHR33112">
    <property type="entry name" value="DOMAIN PROTEIN, PUTATIVE-RELATED"/>
    <property type="match status" value="1"/>
</dbReference>
<dbReference type="InterPro" id="IPR010730">
    <property type="entry name" value="HET"/>
</dbReference>
<dbReference type="Pfam" id="PF06985">
    <property type="entry name" value="HET"/>
    <property type="match status" value="1"/>
</dbReference>
<evidence type="ECO:0000313" key="3">
    <source>
        <dbReference type="EMBL" id="KAK0615299.1"/>
    </source>
</evidence>
<evidence type="ECO:0000313" key="4">
    <source>
        <dbReference type="Proteomes" id="UP001174934"/>
    </source>
</evidence>
<name>A0AA39WH54_9PEZI</name>
<evidence type="ECO:0000259" key="2">
    <source>
        <dbReference type="Pfam" id="PF06985"/>
    </source>
</evidence>
<feature type="compositionally biased region" description="Polar residues" evidence="1">
    <location>
        <begin position="1"/>
        <end position="25"/>
    </location>
</feature>
<dbReference type="AlphaFoldDB" id="A0AA39WH54"/>
<reference evidence="3" key="1">
    <citation type="submission" date="2023-06" db="EMBL/GenBank/DDBJ databases">
        <title>Genome-scale phylogeny and comparative genomics of the fungal order Sordariales.</title>
        <authorList>
            <consortium name="Lawrence Berkeley National Laboratory"/>
            <person name="Hensen N."/>
            <person name="Bonometti L."/>
            <person name="Westerberg I."/>
            <person name="Brannstrom I.O."/>
            <person name="Guillou S."/>
            <person name="Cros-Aarteil S."/>
            <person name="Calhoun S."/>
            <person name="Haridas S."/>
            <person name="Kuo A."/>
            <person name="Mondo S."/>
            <person name="Pangilinan J."/>
            <person name="Riley R."/>
            <person name="LaButti K."/>
            <person name="Andreopoulos B."/>
            <person name="Lipzen A."/>
            <person name="Chen C."/>
            <person name="Yanf M."/>
            <person name="Daum C."/>
            <person name="Ng V."/>
            <person name="Clum A."/>
            <person name="Steindorff A."/>
            <person name="Ohm R."/>
            <person name="Martin F."/>
            <person name="Silar P."/>
            <person name="Natvig D."/>
            <person name="Lalanne C."/>
            <person name="Gautier V."/>
            <person name="Ament-velasquez S.L."/>
            <person name="Kruys A."/>
            <person name="Hutchinson M.I."/>
            <person name="Powell A.J."/>
            <person name="Barry K."/>
            <person name="Miller A.N."/>
            <person name="Grigoriev I.V."/>
            <person name="Debuchy R."/>
            <person name="Gladieux P."/>
            <person name="Thoren M.H."/>
            <person name="Johannesson H."/>
        </authorList>
    </citation>
    <scope>NUCLEOTIDE SEQUENCE</scope>
    <source>
        <strain evidence="3">SMH3391-2</strain>
    </source>
</reference>
<dbReference type="PANTHER" id="PTHR33112:SF16">
    <property type="entry name" value="HETEROKARYON INCOMPATIBILITY DOMAIN-CONTAINING PROTEIN"/>
    <property type="match status" value="1"/>
</dbReference>
<proteinExistence type="predicted"/>